<dbReference type="RefSeq" id="WP_133579799.1">
    <property type="nucleotide sequence ID" value="NZ_SNYJ01000004.1"/>
</dbReference>
<dbReference type="PROSITE" id="PS51257">
    <property type="entry name" value="PROKAR_LIPOPROTEIN"/>
    <property type="match status" value="1"/>
</dbReference>
<dbReference type="Gene3D" id="3.40.50.1980">
    <property type="entry name" value="Nitrogenase molybdenum iron protein domain"/>
    <property type="match status" value="2"/>
</dbReference>
<name>A0A4R6U8C4_9BACI</name>
<evidence type="ECO:0000313" key="7">
    <source>
        <dbReference type="EMBL" id="TDQ41203.1"/>
    </source>
</evidence>
<dbReference type="GO" id="GO:0005886">
    <property type="term" value="C:plasma membrane"/>
    <property type="evidence" value="ECO:0007669"/>
    <property type="project" value="UniProtKB-SubCell"/>
</dbReference>
<protein>
    <submittedName>
        <fullName evidence="7">Iron complex transport system substrate-binding protein</fullName>
    </submittedName>
</protein>
<evidence type="ECO:0000313" key="8">
    <source>
        <dbReference type="Proteomes" id="UP000295632"/>
    </source>
</evidence>
<reference evidence="7 8" key="1">
    <citation type="submission" date="2019-03" db="EMBL/GenBank/DDBJ databases">
        <title>Genomic Encyclopedia of Type Strains, Phase IV (KMG-IV): sequencing the most valuable type-strain genomes for metagenomic binning, comparative biology and taxonomic classification.</title>
        <authorList>
            <person name="Goeker M."/>
        </authorList>
    </citation>
    <scope>NUCLEOTIDE SEQUENCE [LARGE SCALE GENOMIC DNA]</scope>
    <source>
        <strain evidence="7 8">DSM 28697</strain>
    </source>
</reference>
<comment type="subcellular location">
    <subcellularLocation>
        <location evidence="1">Cell membrane</location>
        <topology evidence="1">Lipid-anchor</topology>
    </subcellularLocation>
</comment>
<dbReference type="PANTHER" id="PTHR30532">
    <property type="entry name" value="IRON III DICITRATE-BINDING PERIPLASMIC PROTEIN"/>
    <property type="match status" value="1"/>
</dbReference>
<dbReference type="PANTHER" id="PTHR30532:SF21">
    <property type="entry name" value="SIDEROPHORE-BINDING LIPOPROTEIN YFIY-RELATED"/>
    <property type="match status" value="1"/>
</dbReference>
<dbReference type="PROSITE" id="PS50983">
    <property type="entry name" value="FE_B12_PBP"/>
    <property type="match status" value="1"/>
</dbReference>
<evidence type="ECO:0000259" key="6">
    <source>
        <dbReference type="PROSITE" id="PS50983"/>
    </source>
</evidence>
<proteinExistence type="inferred from homology"/>
<gene>
    <name evidence="7" type="ORF">EV213_104201</name>
</gene>
<keyword evidence="4 5" id="KW-0732">Signal</keyword>
<dbReference type="SUPFAM" id="SSF53807">
    <property type="entry name" value="Helical backbone' metal receptor"/>
    <property type="match status" value="1"/>
</dbReference>
<dbReference type="Pfam" id="PF01497">
    <property type="entry name" value="Peripla_BP_2"/>
    <property type="match status" value="1"/>
</dbReference>
<dbReference type="GO" id="GO:1901678">
    <property type="term" value="P:iron coordination entity transport"/>
    <property type="evidence" value="ECO:0007669"/>
    <property type="project" value="UniProtKB-ARBA"/>
</dbReference>
<keyword evidence="3" id="KW-0813">Transport</keyword>
<evidence type="ECO:0000256" key="5">
    <source>
        <dbReference type="SAM" id="SignalP"/>
    </source>
</evidence>
<comment type="caution">
    <text evidence="7">The sequence shown here is derived from an EMBL/GenBank/DDBJ whole genome shotgun (WGS) entry which is preliminary data.</text>
</comment>
<comment type="similarity">
    <text evidence="2">Belongs to the bacterial solute-binding protein 8 family.</text>
</comment>
<accession>A0A4R6U8C4</accession>
<dbReference type="OrthoDB" id="2901226at2"/>
<evidence type="ECO:0000256" key="1">
    <source>
        <dbReference type="ARBA" id="ARBA00004193"/>
    </source>
</evidence>
<feature type="domain" description="Fe/B12 periplasmic-binding" evidence="6">
    <location>
        <begin position="54"/>
        <end position="317"/>
    </location>
</feature>
<evidence type="ECO:0000256" key="2">
    <source>
        <dbReference type="ARBA" id="ARBA00008814"/>
    </source>
</evidence>
<feature type="chain" id="PRO_5039649845" evidence="5">
    <location>
        <begin position="22"/>
        <end position="317"/>
    </location>
</feature>
<dbReference type="InterPro" id="IPR051313">
    <property type="entry name" value="Bact_iron-sidero_bind"/>
</dbReference>
<dbReference type="InterPro" id="IPR002491">
    <property type="entry name" value="ABC_transptr_periplasmic_BD"/>
</dbReference>
<evidence type="ECO:0000256" key="3">
    <source>
        <dbReference type="ARBA" id="ARBA00022448"/>
    </source>
</evidence>
<sequence length="317" mass="34428">MKTFGWLLGLILMVGVLSACAGGQGPAEGMTNETASAETEHSQQDDAIIDTDARIASMSIHMTNNLLALGITPAGSVIGGGVQDFLPHVKNQLEGVEKLGVIKNPNLEAVVSLKPDYIFTDSFFGAETVDSLEKIAPVISTNLDKGTWRDQLLETSSHFALEDKAQSFIEEYDAKAKRVGELIHEELGYDAKVMAVRVTAKNIRVQSTGRPLGPILYDDLKLTPPKLAEDISKAEPYAAISVEVLPESDADAIILMVNNDEDARKAFATLENNPLWSHVKAVKNDHVYAVDGQKWLDYSSLGQSMALDNAEELFTNK</sequence>
<evidence type="ECO:0000256" key="4">
    <source>
        <dbReference type="ARBA" id="ARBA00022729"/>
    </source>
</evidence>
<keyword evidence="8" id="KW-1185">Reference proteome</keyword>
<dbReference type="GO" id="GO:0030288">
    <property type="term" value="C:outer membrane-bounded periplasmic space"/>
    <property type="evidence" value="ECO:0007669"/>
    <property type="project" value="TreeGrafter"/>
</dbReference>
<dbReference type="Proteomes" id="UP000295632">
    <property type="component" value="Unassembled WGS sequence"/>
</dbReference>
<organism evidence="7 8">
    <name type="scientific">Aureibacillus halotolerans</name>
    <dbReference type="NCBI Taxonomy" id="1508390"/>
    <lineage>
        <taxon>Bacteria</taxon>
        <taxon>Bacillati</taxon>
        <taxon>Bacillota</taxon>
        <taxon>Bacilli</taxon>
        <taxon>Bacillales</taxon>
        <taxon>Bacillaceae</taxon>
        <taxon>Aureibacillus</taxon>
    </lineage>
</organism>
<dbReference type="EMBL" id="SNYJ01000004">
    <property type="protein sequence ID" value="TDQ41203.1"/>
    <property type="molecule type" value="Genomic_DNA"/>
</dbReference>
<feature type="signal peptide" evidence="5">
    <location>
        <begin position="1"/>
        <end position="21"/>
    </location>
</feature>
<dbReference type="AlphaFoldDB" id="A0A4R6U8C4"/>